<dbReference type="SMR" id="A0A811KCJ6"/>
<evidence type="ECO:0000313" key="4">
    <source>
        <dbReference type="EMBL" id="CAD5213217.1"/>
    </source>
</evidence>
<comment type="caution">
    <text evidence="4">The sequence shown here is derived from an EMBL/GenBank/DDBJ whole genome shotgun (WGS) entry which is preliminary data.</text>
</comment>
<dbReference type="AlphaFoldDB" id="A0A811KCJ6"/>
<feature type="coiled-coil region" evidence="1">
    <location>
        <begin position="34"/>
        <end position="96"/>
    </location>
</feature>
<evidence type="ECO:0000313" key="5">
    <source>
        <dbReference type="Proteomes" id="UP000659654"/>
    </source>
</evidence>
<dbReference type="EMBL" id="CAJFDI010000002">
    <property type="protein sequence ID" value="CAD5213217.1"/>
    <property type="molecule type" value="Genomic_DNA"/>
</dbReference>
<protein>
    <submittedName>
        <fullName evidence="4">(pine wood nematode) hypothetical protein</fullName>
    </submittedName>
</protein>
<dbReference type="Proteomes" id="UP000582659">
    <property type="component" value="Unassembled WGS sequence"/>
</dbReference>
<feature type="domain" description="Golgin subfamily A conserved" evidence="3">
    <location>
        <begin position="19"/>
        <end position="110"/>
    </location>
</feature>
<feature type="region of interest" description="Disordered" evidence="2">
    <location>
        <begin position="1"/>
        <end position="31"/>
    </location>
</feature>
<feature type="compositionally biased region" description="Polar residues" evidence="2">
    <location>
        <begin position="1"/>
        <end position="11"/>
    </location>
</feature>
<proteinExistence type="predicted"/>
<evidence type="ECO:0000256" key="2">
    <source>
        <dbReference type="SAM" id="MobiDB-lite"/>
    </source>
</evidence>
<gene>
    <name evidence="4" type="ORF">BXYJ_LOCUS2888</name>
</gene>
<name>A0A811KCJ6_BURXY</name>
<dbReference type="EMBL" id="CAJFCV020000002">
    <property type="protein sequence ID" value="CAG9091986.1"/>
    <property type="molecule type" value="Genomic_DNA"/>
</dbReference>
<keyword evidence="1" id="KW-0175">Coiled coil</keyword>
<reference evidence="4" key="1">
    <citation type="submission" date="2020-09" db="EMBL/GenBank/DDBJ databases">
        <authorList>
            <person name="Kikuchi T."/>
        </authorList>
    </citation>
    <scope>NUCLEOTIDE SEQUENCE</scope>
    <source>
        <strain evidence="4">Ka4C1</strain>
    </source>
</reference>
<dbReference type="Proteomes" id="UP000659654">
    <property type="component" value="Unassembled WGS sequence"/>
</dbReference>
<feature type="compositionally biased region" description="Basic and acidic residues" evidence="2">
    <location>
        <begin position="12"/>
        <end position="25"/>
    </location>
</feature>
<accession>A0A811KCJ6</accession>
<dbReference type="InterPro" id="IPR043976">
    <property type="entry name" value="GOLGA_cons_dom"/>
</dbReference>
<dbReference type="Pfam" id="PF15070">
    <property type="entry name" value="GOLGA2L5"/>
    <property type="match status" value="1"/>
</dbReference>
<evidence type="ECO:0000259" key="3">
    <source>
        <dbReference type="Pfam" id="PF15070"/>
    </source>
</evidence>
<sequence length="333" mass="38391">MSESQAPQQRSPKMEELKRDGKLNADFKSLAEQLQNERATVSRAVAQNMDLKEQLGELQDRLVEVTNRCAEQEDERQRAVAMVKNLSRRLEEMDSNGSQSMNEVQKQAYDLPIVPELLEKHIESMGYLSEDYNRQLIDISKAIKRIIKKYHPHTAAEELDQLTELPDIIVNRLPSHHHQHNGTVPPPPTPKNDASTMVDQDLAKNLPSPAVLETALQTAAKEALETEEMEVNNEQHEKTVDKKMKIKLLMRIPNQKAVNTLRIRIIMEPLKVPEMSKPFQIPPTPSRIPAASTETNILYLTIHRCHSQYNKMTYLYVIIIFLKWRQRIVQDNR</sequence>
<keyword evidence="5" id="KW-1185">Reference proteome</keyword>
<organism evidence="4 5">
    <name type="scientific">Bursaphelenchus xylophilus</name>
    <name type="common">Pinewood nematode worm</name>
    <name type="synonym">Aphelenchoides xylophilus</name>
    <dbReference type="NCBI Taxonomy" id="6326"/>
    <lineage>
        <taxon>Eukaryota</taxon>
        <taxon>Metazoa</taxon>
        <taxon>Ecdysozoa</taxon>
        <taxon>Nematoda</taxon>
        <taxon>Chromadorea</taxon>
        <taxon>Rhabditida</taxon>
        <taxon>Tylenchina</taxon>
        <taxon>Tylenchomorpha</taxon>
        <taxon>Aphelenchoidea</taxon>
        <taxon>Aphelenchoididae</taxon>
        <taxon>Bursaphelenchus</taxon>
    </lineage>
</organism>
<dbReference type="OrthoDB" id="5978643at2759"/>
<evidence type="ECO:0000256" key="1">
    <source>
        <dbReference type="SAM" id="Coils"/>
    </source>
</evidence>